<organism evidence="15 16">
    <name type="scientific">Dromaius novaehollandiae</name>
    <name type="common">Emu</name>
    <dbReference type="NCBI Taxonomy" id="8790"/>
    <lineage>
        <taxon>Eukaryota</taxon>
        <taxon>Metazoa</taxon>
        <taxon>Chordata</taxon>
        <taxon>Craniata</taxon>
        <taxon>Vertebrata</taxon>
        <taxon>Euteleostomi</taxon>
        <taxon>Archelosauria</taxon>
        <taxon>Archosauria</taxon>
        <taxon>Dinosauria</taxon>
        <taxon>Saurischia</taxon>
        <taxon>Theropoda</taxon>
        <taxon>Coelurosauria</taxon>
        <taxon>Aves</taxon>
        <taxon>Palaeognathae</taxon>
        <taxon>Casuariiformes</taxon>
        <taxon>Dromaiidae</taxon>
        <taxon>Dromaius</taxon>
    </lineage>
</organism>
<dbReference type="AlphaFoldDB" id="A0A8C4K1U3"/>
<keyword evidence="10" id="KW-0804">Transcription</keyword>
<reference evidence="15" key="2">
    <citation type="submission" date="2025-09" db="UniProtKB">
        <authorList>
            <consortium name="Ensembl"/>
        </authorList>
    </citation>
    <scope>IDENTIFICATION</scope>
</reference>
<dbReference type="Proteomes" id="UP000694423">
    <property type="component" value="Unplaced"/>
</dbReference>
<evidence type="ECO:0000256" key="1">
    <source>
        <dbReference type="ARBA" id="ARBA00003767"/>
    </source>
</evidence>
<keyword evidence="4" id="KW-0479">Metal-binding</keyword>
<reference evidence="15" key="1">
    <citation type="submission" date="2025-08" db="UniProtKB">
        <authorList>
            <consortium name="Ensembl"/>
        </authorList>
    </citation>
    <scope>IDENTIFICATION</scope>
</reference>
<evidence type="ECO:0000256" key="4">
    <source>
        <dbReference type="ARBA" id="ARBA00022723"/>
    </source>
</evidence>
<keyword evidence="9" id="KW-0238">DNA-binding</keyword>
<keyword evidence="5" id="KW-0677">Repeat</keyword>
<dbReference type="FunFam" id="3.30.160.60:FF:000771">
    <property type="entry name" value="zinc finger protein 648"/>
    <property type="match status" value="1"/>
</dbReference>
<dbReference type="PROSITE" id="PS00028">
    <property type="entry name" value="ZINC_FINGER_C2H2_1"/>
    <property type="match status" value="1"/>
</dbReference>
<feature type="region of interest" description="Disordered" evidence="13">
    <location>
        <begin position="48"/>
        <end position="74"/>
    </location>
</feature>
<evidence type="ECO:0000256" key="13">
    <source>
        <dbReference type="SAM" id="MobiDB-lite"/>
    </source>
</evidence>
<dbReference type="SMART" id="SM00355">
    <property type="entry name" value="ZnF_C2H2"/>
    <property type="match status" value="1"/>
</dbReference>
<evidence type="ECO:0000256" key="8">
    <source>
        <dbReference type="ARBA" id="ARBA00023015"/>
    </source>
</evidence>
<evidence type="ECO:0000256" key="12">
    <source>
        <dbReference type="PROSITE-ProRule" id="PRU00042"/>
    </source>
</evidence>
<comment type="function">
    <text evidence="1">May be involved in transcriptional regulation.</text>
</comment>
<accession>A0A8C4K1U3</accession>
<dbReference type="GO" id="GO:0005634">
    <property type="term" value="C:nucleus"/>
    <property type="evidence" value="ECO:0007669"/>
    <property type="project" value="UniProtKB-SubCell"/>
</dbReference>
<dbReference type="InterPro" id="IPR013087">
    <property type="entry name" value="Znf_C2H2_type"/>
</dbReference>
<feature type="region of interest" description="Disordered" evidence="13">
    <location>
        <begin position="1"/>
        <end position="22"/>
    </location>
</feature>
<dbReference type="GO" id="GO:0008270">
    <property type="term" value="F:zinc ion binding"/>
    <property type="evidence" value="ECO:0007669"/>
    <property type="project" value="UniProtKB-KW"/>
</dbReference>
<keyword evidence="8" id="KW-0805">Transcription regulation</keyword>
<dbReference type="InterPro" id="IPR036236">
    <property type="entry name" value="Znf_C2H2_sf"/>
</dbReference>
<evidence type="ECO:0000256" key="6">
    <source>
        <dbReference type="ARBA" id="ARBA00022771"/>
    </source>
</evidence>
<protein>
    <recommendedName>
        <fullName evidence="14">C2H2-type domain-containing protein</fullName>
    </recommendedName>
</protein>
<sequence>SSHTRPPLPPPSPQLKMAPRKPFKCSQCTISFRTSSHLKRHLLTHLNPLEQIPGRPRPLRLAPPPSPAQAAWPP</sequence>
<evidence type="ECO:0000256" key="7">
    <source>
        <dbReference type="ARBA" id="ARBA00022833"/>
    </source>
</evidence>
<keyword evidence="16" id="KW-1185">Reference proteome</keyword>
<evidence type="ECO:0000259" key="14">
    <source>
        <dbReference type="PROSITE" id="PS50157"/>
    </source>
</evidence>
<keyword evidence="7" id="KW-0862">Zinc</keyword>
<dbReference type="PROSITE" id="PS50157">
    <property type="entry name" value="ZINC_FINGER_C2H2_2"/>
    <property type="match status" value="1"/>
</dbReference>
<evidence type="ECO:0000256" key="11">
    <source>
        <dbReference type="ARBA" id="ARBA00023242"/>
    </source>
</evidence>
<dbReference type="GO" id="GO:0003677">
    <property type="term" value="F:DNA binding"/>
    <property type="evidence" value="ECO:0007669"/>
    <property type="project" value="UniProtKB-KW"/>
</dbReference>
<evidence type="ECO:0000256" key="3">
    <source>
        <dbReference type="ARBA" id="ARBA00006991"/>
    </source>
</evidence>
<dbReference type="Pfam" id="PF00096">
    <property type="entry name" value="zf-C2H2"/>
    <property type="match status" value="1"/>
</dbReference>
<feature type="domain" description="C2H2-type" evidence="14">
    <location>
        <begin position="23"/>
        <end position="50"/>
    </location>
</feature>
<evidence type="ECO:0000256" key="10">
    <source>
        <dbReference type="ARBA" id="ARBA00023163"/>
    </source>
</evidence>
<keyword evidence="6 12" id="KW-0863">Zinc-finger</keyword>
<dbReference type="Gene3D" id="3.30.160.60">
    <property type="entry name" value="Classic Zinc Finger"/>
    <property type="match status" value="1"/>
</dbReference>
<evidence type="ECO:0000256" key="9">
    <source>
        <dbReference type="ARBA" id="ARBA00023125"/>
    </source>
</evidence>
<proteinExistence type="inferred from homology"/>
<evidence type="ECO:0000256" key="5">
    <source>
        <dbReference type="ARBA" id="ARBA00022737"/>
    </source>
</evidence>
<evidence type="ECO:0000256" key="2">
    <source>
        <dbReference type="ARBA" id="ARBA00004123"/>
    </source>
</evidence>
<keyword evidence="11" id="KW-0539">Nucleus</keyword>
<feature type="compositionally biased region" description="Pro residues" evidence="13">
    <location>
        <begin position="61"/>
        <end position="74"/>
    </location>
</feature>
<dbReference type="Ensembl" id="ENSDNVT00000020197.1">
    <property type="protein sequence ID" value="ENSDNVP00000016811.1"/>
    <property type="gene ID" value="ENSDNVG00000011758.1"/>
</dbReference>
<feature type="compositionally biased region" description="Pro residues" evidence="13">
    <location>
        <begin position="1"/>
        <end position="13"/>
    </location>
</feature>
<comment type="subcellular location">
    <subcellularLocation>
        <location evidence="2">Nucleus</location>
    </subcellularLocation>
</comment>
<comment type="similarity">
    <text evidence="3">Belongs to the krueppel C2H2-type zinc-finger protein family.</text>
</comment>
<name>A0A8C4K1U3_DRONO</name>
<dbReference type="SUPFAM" id="SSF57667">
    <property type="entry name" value="beta-beta-alpha zinc fingers"/>
    <property type="match status" value="1"/>
</dbReference>
<evidence type="ECO:0000313" key="16">
    <source>
        <dbReference type="Proteomes" id="UP000694423"/>
    </source>
</evidence>
<evidence type="ECO:0000313" key="15">
    <source>
        <dbReference type="Ensembl" id="ENSDNVP00000016811.1"/>
    </source>
</evidence>